<evidence type="ECO:0000256" key="1">
    <source>
        <dbReference type="SAM" id="MobiDB-lite"/>
    </source>
</evidence>
<feature type="region of interest" description="Disordered" evidence="1">
    <location>
        <begin position="59"/>
        <end position="78"/>
    </location>
</feature>
<dbReference type="EMBL" id="JAAXLJ010000003">
    <property type="protein sequence ID" value="NLR17683.1"/>
    <property type="molecule type" value="Genomic_DNA"/>
</dbReference>
<comment type="caution">
    <text evidence="2">The sequence shown here is derived from an EMBL/GenBank/DDBJ whole genome shotgun (WGS) entry which is preliminary data.</text>
</comment>
<sequence>MAELDQALQDWLRQVKSATDLSFKDKSAITSAGAQVFKKKLEETTRRMHYSHRRAAGYEHMDDSIEQRDRNVDGKLDGSSTVGFQGDKARIARYLNDGTKYITADHFVETTREESKNDVFAAEKSAYEELMKKRGG</sequence>
<name>A0ABX1KUQ8_9LACO</name>
<feature type="compositionally biased region" description="Basic and acidic residues" evidence="1">
    <location>
        <begin position="59"/>
        <end position="76"/>
    </location>
</feature>
<protein>
    <submittedName>
        <fullName evidence="2">HK97 gp10 family phage protein</fullName>
    </submittedName>
</protein>
<keyword evidence="3" id="KW-1185">Reference proteome</keyword>
<accession>A0ABX1KUQ8</accession>
<evidence type="ECO:0000313" key="2">
    <source>
        <dbReference type="EMBL" id="NLR17683.1"/>
    </source>
</evidence>
<dbReference type="InterPro" id="IPR010064">
    <property type="entry name" value="HK97-gp10_tail"/>
</dbReference>
<evidence type="ECO:0000313" key="3">
    <source>
        <dbReference type="Proteomes" id="UP000763447"/>
    </source>
</evidence>
<dbReference type="NCBIfam" id="TIGR01725">
    <property type="entry name" value="phge_HK97_gp10"/>
    <property type="match status" value="1"/>
</dbReference>
<organism evidence="2 3">
    <name type="scientific">Secundilactobacillus angelensis</name>
    <dbReference type="NCBI Taxonomy" id="2722706"/>
    <lineage>
        <taxon>Bacteria</taxon>
        <taxon>Bacillati</taxon>
        <taxon>Bacillota</taxon>
        <taxon>Bacilli</taxon>
        <taxon>Lactobacillales</taxon>
        <taxon>Lactobacillaceae</taxon>
        <taxon>Secundilactobacillus</taxon>
    </lineage>
</organism>
<dbReference type="Pfam" id="PF04883">
    <property type="entry name" value="HK97-gp10_like"/>
    <property type="match status" value="1"/>
</dbReference>
<dbReference type="Proteomes" id="UP000763447">
    <property type="component" value="Unassembled WGS sequence"/>
</dbReference>
<reference evidence="2 3" key="1">
    <citation type="submission" date="2020-04" db="EMBL/GenBank/DDBJ databases">
        <title>A novel species of genus Lactobacillus that was isolated from fermented food Zha-chili.</title>
        <authorList>
            <person name="Zhang Z."/>
        </authorList>
    </citation>
    <scope>NUCLEOTIDE SEQUENCE [LARGE SCALE GENOMIC DNA]</scope>
    <source>
        <strain evidence="3">HBUAS51383</strain>
    </source>
</reference>
<gene>
    <name evidence="2" type="ORF">HC026_01980</name>
</gene>
<dbReference type="RefSeq" id="WP_168924309.1">
    <property type="nucleotide sequence ID" value="NZ_JAAXLJ010000003.1"/>
</dbReference>
<proteinExistence type="predicted"/>